<evidence type="ECO:0000313" key="5">
    <source>
        <dbReference type="EMBL" id="MBB5809068.1"/>
    </source>
</evidence>
<dbReference type="InterPro" id="IPR050093">
    <property type="entry name" value="ABC_SmlMolc_Importer"/>
</dbReference>
<dbReference type="PANTHER" id="PTHR42781:SF4">
    <property type="entry name" value="SPERMIDINE_PUTRESCINE IMPORT ATP-BINDING PROTEIN POTA"/>
    <property type="match status" value="1"/>
</dbReference>
<dbReference type="GO" id="GO:0005524">
    <property type="term" value="F:ATP binding"/>
    <property type="evidence" value="ECO:0007669"/>
    <property type="project" value="UniProtKB-KW"/>
</dbReference>
<dbReference type="Gene3D" id="3.40.50.300">
    <property type="entry name" value="P-loop containing nucleotide triphosphate hydrolases"/>
    <property type="match status" value="1"/>
</dbReference>
<comment type="caution">
    <text evidence="5">The sequence shown here is derived from an EMBL/GenBank/DDBJ whole genome shotgun (WGS) entry which is preliminary data.</text>
</comment>
<evidence type="ECO:0000259" key="4">
    <source>
        <dbReference type="PROSITE" id="PS50893"/>
    </source>
</evidence>
<dbReference type="InterPro" id="IPR003439">
    <property type="entry name" value="ABC_transporter-like_ATP-bd"/>
</dbReference>
<keyword evidence="1" id="KW-0813">Transport</keyword>
<dbReference type="SMART" id="SM00382">
    <property type="entry name" value="AAA"/>
    <property type="match status" value="1"/>
</dbReference>
<dbReference type="InterPro" id="IPR003593">
    <property type="entry name" value="AAA+_ATPase"/>
</dbReference>
<accession>A0AA89TUP0</accession>
<dbReference type="FunFam" id="3.40.50.300:FF:000133">
    <property type="entry name" value="Spermidine/putrescine import ATP-binding protein PotA"/>
    <property type="match status" value="1"/>
</dbReference>
<dbReference type="GeneID" id="93836475"/>
<gene>
    <name evidence="5" type="ORF">HNR72_000096</name>
</gene>
<dbReference type="InterPro" id="IPR013611">
    <property type="entry name" value="Transp-assoc_OB_typ2"/>
</dbReference>
<dbReference type="Pfam" id="PF08402">
    <property type="entry name" value="TOBE_2"/>
    <property type="match status" value="1"/>
</dbReference>
<proteinExistence type="predicted"/>
<evidence type="ECO:0000256" key="2">
    <source>
        <dbReference type="ARBA" id="ARBA00022741"/>
    </source>
</evidence>
<dbReference type="Gene3D" id="2.40.50.100">
    <property type="match status" value="1"/>
</dbReference>
<dbReference type="PROSITE" id="PS50893">
    <property type="entry name" value="ABC_TRANSPORTER_2"/>
    <property type="match status" value="1"/>
</dbReference>
<name>A0AA89TUP0_STRCU</name>
<dbReference type="Pfam" id="PF00005">
    <property type="entry name" value="ABC_tran"/>
    <property type="match status" value="1"/>
</dbReference>
<dbReference type="Proteomes" id="UP000579531">
    <property type="component" value="Unassembled WGS sequence"/>
</dbReference>
<dbReference type="EMBL" id="JACHLX010000001">
    <property type="protein sequence ID" value="MBB5809068.1"/>
    <property type="molecule type" value="Genomic_DNA"/>
</dbReference>
<keyword evidence="6" id="KW-1185">Reference proteome</keyword>
<dbReference type="PANTHER" id="PTHR42781">
    <property type="entry name" value="SPERMIDINE/PUTRESCINE IMPORT ATP-BINDING PROTEIN POTA"/>
    <property type="match status" value="1"/>
</dbReference>
<evidence type="ECO:0000256" key="3">
    <source>
        <dbReference type="ARBA" id="ARBA00022840"/>
    </source>
</evidence>
<dbReference type="GO" id="GO:0043190">
    <property type="term" value="C:ATP-binding cassette (ABC) transporter complex"/>
    <property type="evidence" value="ECO:0007669"/>
    <property type="project" value="InterPro"/>
</dbReference>
<dbReference type="InterPro" id="IPR017871">
    <property type="entry name" value="ABC_transporter-like_CS"/>
</dbReference>
<keyword evidence="2" id="KW-0547">Nucleotide-binding</keyword>
<dbReference type="Gene3D" id="2.40.50.140">
    <property type="entry name" value="Nucleic acid-binding proteins"/>
    <property type="match status" value="1"/>
</dbReference>
<evidence type="ECO:0000256" key="1">
    <source>
        <dbReference type="ARBA" id="ARBA00022448"/>
    </source>
</evidence>
<organism evidence="5 6">
    <name type="scientific">Streptomyces collinus</name>
    <dbReference type="NCBI Taxonomy" id="42684"/>
    <lineage>
        <taxon>Bacteria</taxon>
        <taxon>Bacillati</taxon>
        <taxon>Actinomycetota</taxon>
        <taxon>Actinomycetes</taxon>
        <taxon>Kitasatosporales</taxon>
        <taxon>Streptomycetaceae</taxon>
        <taxon>Streptomyces</taxon>
    </lineage>
</organism>
<dbReference type="GO" id="GO:0016887">
    <property type="term" value="F:ATP hydrolysis activity"/>
    <property type="evidence" value="ECO:0007669"/>
    <property type="project" value="InterPro"/>
</dbReference>
<dbReference type="GO" id="GO:0022857">
    <property type="term" value="F:transmembrane transporter activity"/>
    <property type="evidence" value="ECO:0007669"/>
    <property type="project" value="InterPro"/>
</dbReference>
<feature type="domain" description="ABC transporter" evidence="4">
    <location>
        <begin position="34"/>
        <end position="264"/>
    </location>
</feature>
<dbReference type="InterPro" id="IPR012340">
    <property type="entry name" value="NA-bd_OB-fold"/>
</dbReference>
<sequence length="388" mass="41579">MPERTQSLTTGKLSADDLAAVLAPASSAPTGRSLSVAGLRKSYSGTTVVDGVDMEIAAGEFVTFLGSSGSGKTTTLMMLAGFTEPDSGTITVDGRDITQLNPGKRDFGFVFQQYLLFPHMTVEENVAFPLQLRGVAKAEIRRRVGETLEAAGLSKFAGRKPRELSGGQQQRVALCRVLVYRPPIVLMDEPLGALDKKLRDQMQTEIKTIQRELGLTVIYVTHDQEEALVLSDRIAIMKDGRIEQFDTPRGLFEHPRTPFVADFLGSANFLSGTVEESTADGCTPVRLDTGGLLKARAHACAPGQQVRAAVRPGKLRLTGVEESCCTGTVETAVYVGSLTRITVRLDGAAADTPPLRIETAAVPPRVGERVCVSADPEDVSVFDTRDGG</sequence>
<dbReference type="InterPro" id="IPR027417">
    <property type="entry name" value="P-loop_NTPase"/>
</dbReference>
<dbReference type="SUPFAM" id="SSF52540">
    <property type="entry name" value="P-loop containing nucleoside triphosphate hydrolases"/>
    <property type="match status" value="1"/>
</dbReference>
<keyword evidence="3 5" id="KW-0067">ATP-binding</keyword>
<dbReference type="InterPro" id="IPR008995">
    <property type="entry name" value="Mo/tungstate-bd_C_term_dom"/>
</dbReference>
<dbReference type="SUPFAM" id="SSF50331">
    <property type="entry name" value="MOP-like"/>
    <property type="match status" value="1"/>
</dbReference>
<dbReference type="PROSITE" id="PS00211">
    <property type="entry name" value="ABC_TRANSPORTER_1"/>
    <property type="match status" value="1"/>
</dbReference>
<dbReference type="AlphaFoldDB" id="A0AA89TUP0"/>
<reference evidence="5 6" key="1">
    <citation type="submission" date="2020-08" db="EMBL/GenBank/DDBJ databases">
        <title>Sequencing the genomes of 1000 actinobacteria strains.</title>
        <authorList>
            <person name="Klenk H.-P."/>
        </authorList>
    </citation>
    <scope>NUCLEOTIDE SEQUENCE [LARGE SCALE GENOMIC DNA]</scope>
    <source>
        <strain evidence="5 6">DSM 40129</strain>
    </source>
</reference>
<dbReference type="RefSeq" id="WP_311240874.1">
    <property type="nucleotide sequence ID" value="NZ_BAABFE010000017.1"/>
</dbReference>
<evidence type="ECO:0000313" key="6">
    <source>
        <dbReference type="Proteomes" id="UP000579531"/>
    </source>
</evidence>
<protein>
    <submittedName>
        <fullName evidence="5">Spermidine/putrescine transport system ATP-binding protein</fullName>
    </submittedName>
</protein>